<organism evidence="1 2">
    <name type="scientific">Pistacia integerrima</name>
    <dbReference type="NCBI Taxonomy" id="434235"/>
    <lineage>
        <taxon>Eukaryota</taxon>
        <taxon>Viridiplantae</taxon>
        <taxon>Streptophyta</taxon>
        <taxon>Embryophyta</taxon>
        <taxon>Tracheophyta</taxon>
        <taxon>Spermatophyta</taxon>
        <taxon>Magnoliopsida</taxon>
        <taxon>eudicotyledons</taxon>
        <taxon>Gunneridae</taxon>
        <taxon>Pentapetalae</taxon>
        <taxon>rosids</taxon>
        <taxon>malvids</taxon>
        <taxon>Sapindales</taxon>
        <taxon>Anacardiaceae</taxon>
        <taxon>Pistacia</taxon>
    </lineage>
</organism>
<dbReference type="Proteomes" id="UP001163603">
    <property type="component" value="Chromosome 11"/>
</dbReference>
<evidence type="ECO:0000313" key="2">
    <source>
        <dbReference type="Proteomes" id="UP001163603"/>
    </source>
</evidence>
<evidence type="ECO:0000313" key="1">
    <source>
        <dbReference type="EMBL" id="KAJ0021449.1"/>
    </source>
</evidence>
<dbReference type="EMBL" id="CM047746">
    <property type="protein sequence ID" value="KAJ0021449.1"/>
    <property type="molecule type" value="Genomic_DNA"/>
</dbReference>
<keyword evidence="2" id="KW-1185">Reference proteome</keyword>
<sequence length="298" mass="31274">MMKQTFFSFSLLFLFVLHCTTSVAQPIPAPLPPPTPSTPTASPPAPPLPKSSPPAPPLPKGSPPASLVPAAAPGPSGPANVTKILEKAKGYSIFIRLLKSTSVGDQIEKQLNDSSNGVTIFAPTDGAFSTLSSGVLNSLNDEQKEELIQFHVISSYIPLSQFQTVSNPLRTNAGDTSKYTFPLNVTAYPNSVNISTGITNTSLSGTVYSDGQLAIYQLDKVLLPVNIFGPKPPAPAPSPTKRKKENDDSTSDDNNTVTDSSSDDGKVNASGAISLKIMTMQNMVFSGVAMVAAIVLSL</sequence>
<accession>A0ACC0XSD5</accession>
<protein>
    <submittedName>
        <fullName evidence="1">Uncharacterized protein</fullName>
    </submittedName>
</protein>
<gene>
    <name evidence="1" type="ORF">Pint_32193</name>
</gene>
<name>A0ACC0XSD5_9ROSI</name>
<proteinExistence type="predicted"/>
<reference evidence="2" key="1">
    <citation type="journal article" date="2023" name="G3 (Bethesda)">
        <title>Genome assembly and association tests identify interacting loci associated with vigor, precocity, and sex in interspecific pistachio rootstocks.</title>
        <authorList>
            <person name="Palmer W."/>
            <person name="Jacygrad E."/>
            <person name="Sagayaradj S."/>
            <person name="Cavanaugh K."/>
            <person name="Han R."/>
            <person name="Bertier L."/>
            <person name="Beede B."/>
            <person name="Kafkas S."/>
            <person name="Golino D."/>
            <person name="Preece J."/>
            <person name="Michelmore R."/>
        </authorList>
    </citation>
    <scope>NUCLEOTIDE SEQUENCE [LARGE SCALE GENOMIC DNA]</scope>
</reference>
<comment type="caution">
    <text evidence="1">The sequence shown here is derived from an EMBL/GenBank/DDBJ whole genome shotgun (WGS) entry which is preliminary data.</text>
</comment>